<organism evidence="4 5">
    <name type="scientific">Fusarium oxysporum f. sp. rapae</name>
    <dbReference type="NCBI Taxonomy" id="485398"/>
    <lineage>
        <taxon>Eukaryota</taxon>
        <taxon>Fungi</taxon>
        <taxon>Dikarya</taxon>
        <taxon>Ascomycota</taxon>
        <taxon>Pezizomycotina</taxon>
        <taxon>Sordariomycetes</taxon>
        <taxon>Hypocreomycetidae</taxon>
        <taxon>Hypocreales</taxon>
        <taxon>Nectriaceae</taxon>
        <taxon>Fusarium</taxon>
        <taxon>Fusarium oxysporum species complex</taxon>
    </lineage>
</organism>
<sequence>MSNLAYHRGVVRESVIMATSKDGKEFDLAKEPIVSGPPNGEDSFFRDLKVSRDPTDNEWKMAVGATNGENGQVQLYALQWYQDEAGRDLAITWMANWPSPKWPSRVNGWAGQQSITREMFIRKDGGLGQHPILELKTLAYGRTKKRWDGVFGYYLSKVSGIAGH</sequence>
<dbReference type="EMBL" id="JAELUQ010000010">
    <property type="protein sequence ID" value="KAG7407838.1"/>
    <property type="molecule type" value="Genomic_DNA"/>
</dbReference>
<evidence type="ECO:0000259" key="3">
    <source>
        <dbReference type="Pfam" id="PF00251"/>
    </source>
</evidence>
<proteinExistence type="predicted"/>
<dbReference type="GO" id="GO:0016798">
    <property type="term" value="F:hydrolase activity, acting on glycosyl bonds"/>
    <property type="evidence" value="ECO:0007669"/>
    <property type="project" value="UniProtKB-KW"/>
</dbReference>
<gene>
    <name evidence="4" type="primary">rafD</name>
    <name evidence="4" type="ORF">Forpe1208_v013454</name>
</gene>
<dbReference type="InterPro" id="IPR013148">
    <property type="entry name" value="Glyco_hydro_32_N"/>
</dbReference>
<evidence type="ECO:0000256" key="1">
    <source>
        <dbReference type="ARBA" id="ARBA00022801"/>
    </source>
</evidence>
<dbReference type="PANTHER" id="PTHR43101">
    <property type="entry name" value="BETA-FRUCTOSIDASE"/>
    <property type="match status" value="1"/>
</dbReference>
<dbReference type="Pfam" id="PF00251">
    <property type="entry name" value="Glyco_hydro_32N"/>
    <property type="match status" value="1"/>
</dbReference>
<evidence type="ECO:0000313" key="4">
    <source>
        <dbReference type="EMBL" id="KAG7407838.1"/>
    </source>
</evidence>
<dbReference type="PANTHER" id="PTHR43101:SF1">
    <property type="entry name" value="BETA-FRUCTOSIDASE"/>
    <property type="match status" value="1"/>
</dbReference>
<accession>A0A8J5TRG4</accession>
<evidence type="ECO:0000256" key="2">
    <source>
        <dbReference type="ARBA" id="ARBA00023295"/>
    </source>
</evidence>
<name>A0A8J5TRG4_FUSOX</name>
<evidence type="ECO:0000313" key="5">
    <source>
        <dbReference type="Proteomes" id="UP000694050"/>
    </source>
</evidence>
<comment type="caution">
    <text evidence="4">The sequence shown here is derived from an EMBL/GenBank/DDBJ whole genome shotgun (WGS) entry which is preliminary data.</text>
</comment>
<protein>
    <submittedName>
        <fullName evidence="4">Raffinose invertase</fullName>
    </submittedName>
</protein>
<feature type="domain" description="Glycosyl hydrolase family 32 N-terminal" evidence="3">
    <location>
        <begin position="75"/>
        <end position="131"/>
    </location>
</feature>
<dbReference type="InterPro" id="IPR051214">
    <property type="entry name" value="GH32_Enzymes"/>
</dbReference>
<reference evidence="4" key="1">
    <citation type="submission" date="2021-04" db="EMBL/GenBank/DDBJ databases">
        <title>First draft genome resource for Brassicaceae pathogens Fusarium oxysporum f. sp. raphani and Fusarium oxysporum f. sp. rapae.</title>
        <authorList>
            <person name="Asai S."/>
        </authorList>
    </citation>
    <scope>NUCLEOTIDE SEQUENCE</scope>
    <source>
        <strain evidence="4">Tf1208</strain>
    </source>
</reference>
<keyword evidence="2" id="KW-0326">Glycosidase</keyword>
<dbReference type="AlphaFoldDB" id="A0A8J5TRG4"/>
<dbReference type="Proteomes" id="UP000694050">
    <property type="component" value="Unassembled WGS sequence"/>
</dbReference>
<keyword evidence="1" id="KW-0378">Hydrolase</keyword>